<name>A0ABU9ZGH5_9HYPH</name>
<dbReference type="InterPro" id="IPR047656">
    <property type="entry name" value="IS481-like_transpos"/>
</dbReference>
<dbReference type="Gene3D" id="3.30.420.10">
    <property type="entry name" value="Ribonuclease H-like superfamily/Ribonuclease H"/>
    <property type="match status" value="1"/>
</dbReference>
<feature type="compositionally biased region" description="Polar residues" evidence="1">
    <location>
        <begin position="39"/>
        <end position="51"/>
    </location>
</feature>
<evidence type="ECO:0000313" key="4">
    <source>
        <dbReference type="Proteomes" id="UP001404845"/>
    </source>
</evidence>
<organism evidence="3 4">
    <name type="scientific">Methylorubrum rhodesianum</name>
    <dbReference type="NCBI Taxonomy" id="29427"/>
    <lineage>
        <taxon>Bacteria</taxon>
        <taxon>Pseudomonadati</taxon>
        <taxon>Pseudomonadota</taxon>
        <taxon>Alphaproteobacteria</taxon>
        <taxon>Hyphomicrobiales</taxon>
        <taxon>Methylobacteriaceae</taxon>
        <taxon>Methylorubrum</taxon>
    </lineage>
</organism>
<dbReference type="InterPro" id="IPR001584">
    <property type="entry name" value="Integrase_cat-core"/>
</dbReference>
<dbReference type="RefSeq" id="WP_345971758.1">
    <property type="nucleotide sequence ID" value="NZ_JAQYXL010000001.1"/>
</dbReference>
<feature type="region of interest" description="Disordered" evidence="1">
    <location>
        <begin position="39"/>
        <end position="60"/>
    </location>
</feature>
<dbReference type="NCBIfam" id="NF033577">
    <property type="entry name" value="transpos_IS481"/>
    <property type="match status" value="1"/>
</dbReference>
<dbReference type="SUPFAM" id="SSF53098">
    <property type="entry name" value="Ribonuclease H-like"/>
    <property type="match status" value="1"/>
</dbReference>
<protein>
    <submittedName>
        <fullName evidence="3">IS481 family transposase</fullName>
    </submittedName>
</protein>
<gene>
    <name evidence="3" type="ORF">PUR21_22590</name>
</gene>
<dbReference type="EMBL" id="JAQYXL010000001">
    <property type="protein sequence ID" value="MEN3230382.1"/>
    <property type="molecule type" value="Genomic_DNA"/>
</dbReference>
<keyword evidence="4" id="KW-1185">Reference proteome</keyword>
<evidence type="ECO:0000259" key="2">
    <source>
        <dbReference type="PROSITE" id="PS50994"/>
    </source>
</evidence>
<proteinExistence type="predicted"/>
<comment type="caution">
    <text evidence="3">The sequence shown here is derived from an EMBL/GenBank/DDBJ whole genome shotgun (WGS) entry which is preliminary data.</text>
</comment>
<dbReference type="PANTHER" id="PTHR35004">
    <property type="entry name" value="TRANSPOSASE RV3428C-RELATED"/>
    <property type="match status" value="1"/>
</dbReference>
<dbReference type="PANTHER" id="PTHR35004:SF7">
    <property type="entry name" value="INTEGRASE PROTEIN"/>
    <property type="match status" value="1"/>
</dbReference>
<accession>A0ABU9ZGH5</accession>
<sequence length="353" mass="40636">MGQVLHGSARTTETVRRAIQARQESVRAAAKRYGISPTTVQKWRSRQTSTDARMGPKEPRSSVLSLEDEAVIIAFRRHTLLPLDDCLYALQPSLPHLTRSSLHRCLQRHGISRLPDVDGDKPKRSRFKAYPIGYFHIDIAQVSTEQGKLHLFVAIDRTSKFAFVQLHEKATQRIAAAFLHDLVAAVPYTIHTVLTDNGIQFTDNHPVDEEAEAKAAAYWAERDEPRIYRWHSFEWACEQTKIEHRLTKPRCPWTNGQVERMNRTIKDATVKRYHYASHDELRMHLQLFVDAYNYGRRLKTLRGLTPYEFICQAWTKEPERFRLDPSHHMPGPNIRATDGAGNPTWRSLLGGRA</sequence>
<dbReference type="InterPro" id="IPR009057">
    <property type="entry name" value="Homeodomain-like_sf"/>
</dbReference>
<dbReference type="InterPro" id="IPR012337">
    <property type="entry name" value="RNaseH-like_sf"/>
</dbReference>
<feature type="domain" description="Integrase catalytic" evidence="2">
    <location>
        <begin position="127"/>
        <end position="314"/>
    </location>
</feature>
<dbReference type="InterPro" id="IPR036397">
    <property type="entry name" value="RNaseH_sf"/>
</dbReference>
<feature type="region of interest" description="Disordered" evidence="1">
    <location>
        <begin position="322"/>
        <end position="342"/>
    </location>
</feature>
<dbReference type="Pfam" id="PF13683">
    <property type="entry name" value="rve_3"/>
    <property type="match status" value="1"/>
</dbReference>
<reference evidence="3 4" key="1">
    <citation type="journal article" date="2023" name="PLoS ONE">
        <title>Complete genome assembly of Hawai'i environmental nontuberculous mycobacteria reveals unexpected co-isolation with methylobacteria.</title>
        <authorList>
            <person name="Hendrix J."/>
            <person name="Epperson L.E."/>
            <person name="Tong E.I."/>
            <person name="Chan Y.L."/>
            <person name="Hasan N.A."/>
            <person name="Dawrs S.N."/>
            <person name="Norton G.J."/>
            <person name="Virdi R."/>
            <person name="Crooks J.L."/>
            <person name="Chan E.D."/>
            <person name="Honda J.R."/>
            <person name="Strong M."/>
        </authorList>
    </citation>
    <scope>NUCLEOTIDE SEQUENCE [LARGE SCALE GENOMIC DNA]</scope>
    <source>
        <strain evidence="3 4">NJH_HI01</strain>
    </source>
</reference>
<evidence type="ECO:0000256" key="1">
    <source>
        <dbReference type="SAM" id="MobiDB-lite"/>
    </source>
</evidence>
<dbReference type="PROSITE" id="PS50994">
    <property type="entry name" value="INTEGRASE"/>
    <property type="match status" value="1"/>
</dbReference>
<dbReference type="SUPFAM" id="SSF46689">
    <property type="entry name" value="Homeodomain-like"/>
    <property type="match status" value="1"/>
</dbReference>
<evidence type="ECO:0000313" key="3">
    <source>
        <dbReference type="EMBL" id="MEN3230382.1"/>
    </source>
</evidence>
<dbReference type="Proteomes" id="UP001404845">
    <property type="component" value="Unassembled WGS sequence"/>
</dbReference>